<keyword evidence="3" id="KW-1185">Reference proteome</keyword>
<keyword evidence="1" id="KW-1133">Transmembrane helix</keyword>
<sequence length="393" mass="44379">MAEYLCIMKGCRKCHAKLKVGDSLIYMKGVNKGAQKIMTAVPDQLMRLFTWIGLMFVFVFFFVMATYMVLGFELSPKSMLSSDKGIVSVPSTLYAQKSPVVENVTTREFCSTLFKNLDSLEHTGYVDTDRRVSKLLSLDIRVSDVHFVFMNTTHIPWLSSCSLESVLRNIGKNGRVNVFVISGIEFERPLYNGQQKIHPVSLTSSLAELTIKYGSDRLNVVDINLEECLECTPYQGMDLSKRPSMAIYVVQLVLLWQFGGTVLNPSVMAVHGEVYRMSDTAVTYSERTVSSPVACHAFIYDMILCARKYALYNDTYGLITARKMVESTVECISERIVDHHDKEVRTVANEVVYNNSVIGSHCYYLDVDLVRATYNANSYVYSFCPVVSQKTFS</sequence>
<dbReference type="OrthoDB" id="6622369at2759"/>
<reference evidence="2 3" key="1">
    <citation type="submission" date="2019-08" db="EMBL/GenBank/DDBJ databases">
        <authorList>
            <person name="Alioto T."/>
            <person name="Alioto T."/>
            <person name="Gomez Garrido J."/>
        </authorList>
    </citation>
    <scope>NUCLEOTIDE SEQUENCE [LARGE SCALE GENOMIC DNA]</scope>
</reference>
<dbReference type="AlphaFoldDB" id="A0A5E4ME56"/>
<organism evidence="2 3">
    <name type="scientific">Cinara cedri</name>
    <dbReference type="NCBI Taxonomy" id="506608"/>
    <lineage>
        <taxon>Eukaryota</taxon>
        <taxon>Metazoa</taxon>
        <taxon>Ecdysozoa</taxon>
        <taxon>Arthropoda</taxon>
        <taxon>Hexapoda</taxon>
        <taxon>Insecta</taxon>
        <taxon>Pterygota</taxon>
        <taxon>Neoptera</taxon>
        <taxon>Paraneoptera</taxon>
        <taxon>Hemiptera</taxon>
        <taxon>Sternorrhyncha</taxon>
        <taxon>Aphidomorpha</taxon>
        <taxon>Aphidoidea</taxon>
        <taxon>Aphididae</taxon>
        <taxon>Lachninae</taxon>
        <taxon>Cinara</taxon>
    </lineage>
</organism>
<name>A0A5E4ME56_9HEMI</name>
<gene>
    <name evidence="2" type="ORF">CINCED_3A001813</name>
</gene>
<protein>
    <submittedName>
        <fullName evidence="2">Uncharacterized protein</fullName>
    </submittedName>
</protein>
<accession>A0A5E4ME56</accession>
<proteinExistence type="predicted"/>
<dbReference type="Proteomes" id="UP000325440">
    <property type="component" value="Unassembled WGS sequence"/>
</dbReference>
<evidence type="ECO:0000313" key="3">
    <source>
        <dbReference type="Proteomes" id="UP000325440"/>
    </source>
</evidence>
<feature type="transmembrane region" description="Helical" evidence="1">
    <location>
        <begin position="48"/>
        <end position="70"/>
    </location>
</feature>
<dbReference type="EMBL" id="CABPRJ010000482">
    <property type="protein sequence ID" value="VVC28656.1"/>
    <property type="molecule type" value="Genomic_DNA"/>
</dbReference>
<evidence type="ECO:0000313" key="2">
    <source>
        <dbReference type="EMBL" id="VVC28656.1"/>
    </source>
</evidence>
<evidence type="ECO:0000256" key="1">
    <source>
        <dbReference type="SAM" id="Phobius"/>
    </source>
</evidence>
<keyword evidence="1" id="KW-0812">Transmembrane</keyword>
<keyword evidence="1" id="KW-0472">Membrane</keyword>